<evidence type="ECO:0000256" key="2">
    <source>
        <dbReference type="ARBA" id="ARBA00022801"/>
    </source>
</evidence>
<comment type="caution">
    <text evidence="6">The sequence shown here is derived from an EMBL/GenBank/DDBJ whole genome shotgun (WGS) entry which is preliminary data.</text>
</comment>
<dbReference type="InterPro" id="IPR006047">
    <property type="entry name" value="GH13_cat_dom"/>
</dbReference>
<dbReference type="GO" id="GO:0004135">
    <property type="term" value="F:amylo-alpha-1,6-glucosidase activity"/>
    <property type="evidence" value="ECO:0007669"/>
    <property type="project" value="InterPro"/>
</dbReference>
<dbReference type="InterPro" id="IPR017853">
    <property type="entry name" value="GH"/>
</dbReference>
<dbReference type="Gene3D" id="2.60.40.1180">
    <property type="entry name" value="Golgi alpha-mannosidase II"/>
    <property type="match status" value="1"/>
</dbReference>
<accession>A0A939LWB3</accession>
<dbReference type="SUPFAM" id="SSF81296">
    <property type="entry name" value="E set domains"/>
    <property type="match status" value="1"/>
</dbReference>
<dbReference type="Proteomes" id="UP000664398">
    <property type="component" value="Unassembled WGS sequence"/>
</dbReference>
<name>A0A939LWB3_9MICO</name>
<proteinExistence type="inferred from homology"/>
<dbReference type="InterPro" id="IPR014756">
    <property type="entry name" value="Ig_E-set"/>
</dbReference>
<dbReference type="SUPFAM" id="SSF51011">
    <property type="entry name" value="Glycosyl hydrolase domain"/>
    <property type="match status" value="1"/>
</dbReference>
<dbReference type="AlphaFoldDB" id="A0A939LWB3"/>
<evidence type="ECO:0000259" key="5">
    <source>
        <dbReference type="SMART" id="SM00642"/>
    </source>
</evidence>
<dbReference type="Gene3D" id="3.20.20.80">
    <property type="entry name" value="Glycosidases"/>
    <property type="match status" value="1"/>
</dbReference>
<dbReference type="SUPFAM" id="SSF51445">
    <property type="entry name" value="(Trans)glycosidases"/>
    <property type="match status" value="1"/>
</dbReference>
<feature type="region of interest" description="Disordered" evidence="4">
    <location>
        <begin position="488"/>
        <end position="515"/>
    </location>
</feature>
<evidence type="ECO:0000256" key="3">
    <source>
        <dbReference type="ARBA" id="ARBA00023295"/>
    </source>
</evidence>
<dbReference type="NCBIfam" id="TIGR02100">
    <property type="entry name" value="glgX_debranch"/>
    <property type="match status" value="1"/>
</dbReference>
<dbReference type="CDD" id="cd11326">
    <property type="entry name" value="AmyAc_Glg_debranch"/>
    <property type="match status" value="1"/>
</dbReference>
<dbReference type="GO" id="GO:0005980">
    <property type="term" value="P:glycogen catabolic process"/>
    <property type="evidence" value="ECO:0007669"/>
    <property type="project" value="InterPro"/>
</dbReference>
<keyword evidence="2" id="KW-0378">Hydrolase</keyword>
<evidence type="ECO:0000313" key="7">
    <source>
        <dbReference type="Proteomes" id="UP000664398"/>
    </source>
</evidence>
<comment type="similarity">
    <text evidence="1">Belongs to the glycosyl hydrolase 13 family.</text>
</comment>
<reference evidence="6" key="1">
    <citation type="submission" date="2021-03" db="EMBL/GenBank/DDBJ databases">
        <title>Leucobacter chromiisoli sp. nov., isolated from chromium-containing soil of chemical plant.</title>
        <authorList>
            <person name="Xu Z."/>
        </authorList>
    </citation>
    <scope>NUCLEOTIDE SEQUENCE</scope>
    <source>
        <strain evidence="6">A2</strain>
    </source>
</reference>
<dbReference type="SMART" id="SM00642">
    <property type="entry name" value="Aamy"/>
    <property type="match status" value="1"/>
</dbReference>
<dbReference type="PANTHER" id="PTHR43002">
    <property type="entry name" value="GLYCOGEN DEBRANCHING ENZYME"/>
    <property type="match status" value="1"/>
</dbReference>
<dbReference type="CDD" id="cd02856">
    <property type="entry name" value="E_set_GDE_Isoamylase_N"/>
    <property type="match status" value="1"/>
</dbReference>
<feature type="domain" description="Glycosyl hydrolase family 13 catalytic" evidence="5">
    <location>
        <begin position="192"/>
        <end position="577"/>
    </location>
</feature>
<dbReference type="Pfam" id="PF02922">
    <property type="entry name" value="CBM_48"/>
    <property type="match status" value="1"/>
</dbReference>
<sequence>MSGAAERPVTPGRSWPLGVTVCGGAAGDAADGAAGGDPAGDGVNVAVWAPEATLVEFCLFDDEGSEERIPLPYRDGEVWHARVPGVSVGARYGLRADGPNDPGTGRRFNRSKLLVDPYAPSLDRPLRWDPLMAGYAAGPDDDLALDRRDSASVVPKGVVTGAADGPDPSSNRPGHELADLVIYEAHLKGLTATHPDVPDELRGTYAGMAHPAIVEHLVSLGVTAVELLPLQAFFDDQYLVEKGLTNYWGYQPVAWFAPEPRYAREDADAELRHLVHTLHAAGIEVIVDVVYNHTGEGDELGPTLSLRGLHNTGYYRLLDDGRHYVNDTGTGNTAAVERPMVLRLVLDSLRHWAERYGIDGFRFDLAAAVGRTDRGFDPFGAFFQAVQQDPVLGGLKLIAEPWDLGPGGYQLGRFPHPWSEWNDRFRDGVRRAWRGHPRWQGDLGARLLGSAHLFEHAGRSATASVNFITAHDGFTLADLVSYSEKHNEANLEDNRDGHDDNLSDNLGVEGPSDDEGVVSARARRARGMLATLMVSQGVPMLLAGDEIGNGQGGNNNAYAQDNKVGWVDWSARDDGLRDFVRRLVDVRRRLPVLRQRTFLHGRERADGLRDVVWRRADGEEPTAEDWQDPHGCLIAVELRGAAGDPRGEAIDGAVFVIVNVGGDVDVAMPGEAGEGSGLRAPVWRLEIDSARPQDEGLVEGGYRVLAQSVVVLSAVPSTSGAGAVRRGAAAPGSL</sequence>
<evidence type="ECO:0000256" key="4">
    <source>
        <dbReference type="SAM" id="MobiDB-lite"/>
    </source>
</evidence>
<protein>
    <submittedName>
        <fullName evidence="6">Glycogen debranching protein GlgX</fullName>
    </submittedName>
</protein>
<keyword evidence="3" id="KW-0326">Glycosidase</keyword>
<dbReference type="InterPro" id="IPR044505">
    <property type="entry name" value="GlgX_Isoamylase_N_E_set"/>
</dbReference>
<evidence type="ECO:0000313" key="6">
    <source>
        <dbReference type="EMBL" id="MBO1805915.1"/>
    </source>
</evidence>
<dbReference type="EMBL" id="JAGDYL010000020">
    <property type="protein sequence ID" value="MBO1805915.1"/>
    <property type="molecule type" value="Genomic_DNA"/>
</dbReference>
<dbReference type="InterPro" id="IPR013780">
    <property type="entry name" value="Glyco_hydro_b"/>
</dbReference>
<dbReference type="InterPro" id="IPR013783">
    <property type="entry name" value="Ig-like_fold"/>
</dbReference>
<dbReference type="InterPro" id="IPR004193">
    <property type="entry name" value="Glyco_hydro_13_N"/>
</dbReference>
<dbReference type="InterPro" id="IPR011837">
    <property type="entry name" value="Glycogen_debranch_GlgX"/>
</dbReference>
<keyword evidence="7" id="KW-1185">Reference proteome</keyword>
<gene>
    <name evidence="6" type="primary">glgX</name>
    <name evidence="6" type="ORF">J4H91_11405</name>
</gene>
<feature type="compositionally biased region" description="Basic and acidic residues" evidence="4">
    <location>
        <begin position="488"/>
        <end position="501"/>
    </location>
</feature>
<dbReference type="RefSeq" id="WP_208046387.1">
    <property type="nucleotide sequence ID" value="NZ_JAGDYL010000020.1"/>
</dbReference>
<dbReference type="Gene3D" id="2.60.40.10">
    <property type="entry name" value="Immunoglobulins"/>
    <property type="match status" value="1"/>
</dbReference>
<organism evidence="6 7">
    <name type="scientific">Leucobacter ruminantium</name>
    <dbReference type="NCBI Taxonomy" id="1289170"/>
    <lineage>
        <taxon>Bacteria</taxon>
        <taxon>Bacillati</taxon>
        <taxon>Actinomycetota</taxon>
        <taxon>Actinomycetes</taxon>
        <taxon>Micrococcales</taxon>
        <taxon>Microbacteriaceae</taxon>
        <taxon>Leucobacter</taxon>
    </lineage>
</organism>
<evidence type="ECO:0000256" key="1">
    <source>
        <dbReference type="ARBA" id="ARBA00008061"/>
    </source>
</evidence>